<proteinExistence type="predicted"/>
<gene>
    <name evidence="2" type="ORF">Q4F19_03465</name>
</gene>
<organism evidence="2 3">
    <name type="scientific">Sphingomonas natans</name>
    <dbReference type="NCBI Taxonomy" id="3063330"/>
    <lineage>
        <taxon>Bacteria</taxon>
        <taxon>Pseudomonadati</taxon>
        <taxon>Pseudomonadota</taxon>
        <taxon>Alphaproteobacteria</taxon>
        <taxon>Sphingomonadales</taxon>
        <taxon>Sphingomonadaceae</taxon>
        <taxon>Sphingomonas</taxon>
    </lineage>
</organism>
<evidence type="ECO:0000313" key="3">
    <source>
        <dbReference type="Proteomes" id="UP001169764"/>
    </source>
</evidence>
<feature type="signal peptide" evidence="1">
    <location>
        <begin position="1"/>
        <end position="20"/>
    </location>
</feature>
<reference evidence="2" key="1">
    <citation type="submission" date="2023-07" db="EMBL/GenBank/DDBJ databases">
        <authorList>
            <person name="Kim M."/>
        </authorList>
    </citation>
    <scope>NUCLEOTIDE SEQUENCE</scope>
    <source>
        <strain evidence="2">BIUV-7</strain>
    </source>
</reference>
<name>A0ABT8Y524_9SPHN</name>
<keyword evidence="3" id="KW-1185">Reference proteome</keyword>
<comment type="caution">
    <text evidence="2">The sequence shown here is derived from an EMBL/GenBank/DDBJ whole genome shotgun (WGS) entry which is preliminary data.</text>
</comment>
<feature type="chain" id="PRO_5047374435" description="Lipoprotein" evidence="1">
    <location>
        <begin position="21"/>
        <end position="218"/>
    </location>
</feature>
<dbReference type="EMBL" id="JAUOTP010000001">
    <property type="protein sequence ID" value="MDO6413432.1"/>
    <property type="molecule type" value="Genomic_DNA"/>
</dbReference>
<sequence>MTTMLKRAATLMMLPLALSACGTSKPSEPDTDGKIVRAVLGMLASDGKPLCVERITYGSPLVQYRVARRGRLERYYALEWYPPTPFRPPAMPTQQQLREDVAAERRADIPEPPVRRDMLPRDQRSLIDGQAFAISEAAVQTHVAMIKDSWVPKNVHARWWPGKDVSVGCTAQFVLSGVKRSDKIAFVAVRVYHWGTLYALEPQGNDWKVTAQWGSWMY</sequence>
<dbReference type="RefSeq" id="WP_303539822.1">
    <property type="nucleotide sequence ID" value="NZ_JAUOTP010000001.1"/>
</dbReference>
<evidence type="ECO:0000256" key="1">
    <source>
        <dbReference type="SAM" id="SignalP"/>
    </source>
</evidence>
<dbReference type="PROSITE" id="PS51257">
    <property type="entry name" value="PROKAR_LIPOPROTEIN"/>
    <property type="match status" value="1"/>
</dbReference>
<evidence type="ECO:0000313" key="2">
    <source>
        <dbReference type="EMBL" id="MDO6413432.1"/>
    </source>
</evidence>
<accession>A0ABT8Y524</accession>
<keyword evidence="1" id="KW-0732">Signal</keyword>
<evidence type="ECO:0008006" key="4">
    <source>
        <dbReference type="Google" id="ProtNLM"/>
    </source>
</evidence>
<dbReference type="Proteomes" id="UP001169764">
    <property type="component" value="Unassembled WGS sequence"/>
</dbReference>
<protein>
    <recommendedName>
        <fullName evidence="4">Lipoprotein</fullName>
    </recommendedName>
</protein>